<reference evidence="1" key="1">
    <citation type="submission" date="2024-03" db="EMBL/GenBank/DDBJ databases">
        <title>WGS assembly of Saponaria officinalis var. Norfolk2.</title>
        <authorList>
            <person name="Jenkins J."/>
            <person name="Shu S."/>
            <person name="Grimwood J."/>
            <person name="Barry K."/>
            <person name="Goodstein D."/>
            <person name="Schmutz J."/>
            <person name="Leebens-Mack J."/>
            <person name="Osbourn A."/>
        </authorList>
    </citation>
    <scope>NUCLEOTIDE SEQUENCE [LARGE SCALE GENOMIC DNA]</scope>
    <source>
        <strain evidence="1">JIC</strain>
    </source>
</reference>
<sequence>MICVYLSCSEIYILTMNVFSTTFVQTSHAQAPAENPIYETVARALRPSDVLYNISESMRLHTHLIKDIILFAVKEVIVYYCLECAFVLVSATCSCLSNLIEEISYVVFN</sequence>
<dbReference type="AlphaFoldDB" id="A0AAW1HI30"/>
<comment type="caution">
    <text evidence="1">The sequence shown here is derived from an EMBL/GenBank/DDBJ whole genome shotgun (WGS) entry which is preliminary data.</text>
</comment>
<dbReference type="Proteomes" id="UP001443914">
    <property type="component" value="Unassembled WGS sequence"/>
</dbReference>
<dbReference type="EMBL" id="JBDFQZ010000011">
    <property type="protein sequence ID" value="KAK9676406.1"/>
    <property type="molecule type" value="Genomic_DNA"/>
</dbReference>
<evidence type="ECO:0000313" key="2">
    <source>
        <dbReference type="Proteomes" id="UP001443914"/>
    </source>
</evidence>
<name>A0AAW1HI30_SAPOF</name>
<organism evidence="1 2">
    <name type="scientific">Saponaria officinalis</name>
    <name type="common">Common soapwort</name>
    <name type="synonym">Lychnis saponaria</name>
    <dbReference type="NCBI Taxonomy" id="3572"/>
    <lineage>
        <taxon>Eukaryota</taxon>
        <taxon>Viridiplantae</taxon>
        <taxon>Streptophyta</taxon>
        <taxon>Embryophyta</taxon>
        <taxon>Tracheophyta</taxon>
        <taxon>Spermatophyta</taxon>
        <taxon>Magnoliopsida</taxon>
        <taxon>eudicotyledons</taxon>
        <taxon>Gunneridae</taxon>
        <taxon>Pentapetalae</taxon>
        <taxon>Caryophyllales</taxon>
        <taxon>Caryophyllaceae</taxon>
        <taxon>Caryophylleae</taxon>
        <taxon>Saponaria</taxon>
    </lineage>
</organism>
<accession>A0AAW1HI30</accession>
<keyword evidence="2" id="KW-1185">Reference proteome</keyword>
<proteinExistence type="predicted"/>
<evidence type="ECO:0000313" key="1">
    <source>
        <dbReference type="EMBL" id="KAK9676406.1"/>
    </source>
</evidence>
<protein>
    <submittedName>
        <fullName evidence="1">Uncharacterized protein</fullName>
    </submittedName>
</protein>
<gene>
    <name evidence="1" type="ORF">RND81_11G074900</name>
</gene>